<dbReference type="SUPFAM" id="SSF51161">
    <property type="entry name" value="Trimeric LpxA-like enzymes"/>
    <property type="match status" value="1"/>
</dbReference>
<dbReference type="Gene3D" id="2.160.10.10">
    <property type="entry name" value="Hexapeptide repeat proteins"/>
    <property type="match status" value="1"/>
</dbReference>
<dbReference type="InterPro" id="IPR011004">
    <property type="entry name" value="Trimer_LpxA-like_sf"/>
</dbReference>
<dbReference type="PANTHER" id="PTHR23416:SF23">
    <property type="entry name" value="ACETYLTRANSFERASE C18B11.09C-RELATED"/>
    <property type="match status" value="1"/>
</dbReference>
<dbReference type="Proteomes" id="UP001595797">
    <property type="component" value="Unassembled WGS sequence"/>
</dbReference>
<keyword evidence="2" id="KW-0808">Transferase</keyword>
<evidence type="ECO:0000313" key="4">
    <source>
        <dbReference type="Proteomes" id="UP001595797"/>
    </source>
</evidence>
<dbReference type="PANTHER" id="PTHR23416">
    <property type="entry name" value="SIALIC ACID SYNTHASE-RELATED"/>
    <property type="match status" value="1"/>
</dbReference>
<reference evidence="4" key="1">
    <citation type="journal article" date="2019" name="Int. J. Syst. Evol. Microbiol.">
        <title>The Global Catalogue of Microorganisms (GCM) 10K type strain sequencing project: providing services to taxonomists for standard genome sequencing and annotation.</title>
        <authorList>
            <consortium name="The Broad Institute Genomics Platform"/>
            <consortium name="The Broad Institute Genome Sequencing Center for Infectious Disease"/>
            <person name="Wu L."/>
            <person name="Ma J."/>
        </authorList>
    </citation>
    <scope>NUCLEOTIDE SEQUENCE [LARGE SCALE GENOMIC DNA]</scope>
    <source>
        <strain evidence="4">CGMCC 4.6946</strain>
    </source>
</reference>
<dbReference type="RefSeq" id="WP_277552179.1">
    <property type="nucleotide sequence ID" value="NZ_JARAMH010000023.1"/>
</dbReference>
<name>A0ABV9TFF0_9MICC</name>
<evidence type="ECO:0000256" key="2">
    <source>
        <dbReference type="ARBA" id="ARBA00022679"/>
    </source>
</evidence>
<proteinExistence type="inferred from homology"/>
<dbReference type="EMBL" id="JBHSIW010000002">
    <property type="protein sequence ID" value="MFC4902278.1"/>
    <property type="molecule type" value="Genomic_DNA"/>
</dbReference>
<comment type="similarity">
    <text evidence="1">Belongs to the transferase hexapeptide repeat family.</text>
</comment>
<gene>
    <name evidence="3" type="ORF">ACFPCS_01695</name>
</gene>
<organism evidence="3 4">
    <name type="scientific">Kocuria oceani</name>
    <dbReference type="NCBI Taxonomy" id="988827"/>
    <lineage>
        <taxon>Bacteria</taxon>
        <taxon>Bacillati</taxon>
        <taxon>Actinomycetota</taxon>
        <taxon>Actinomycetes</taxon>
        <taxon>Micrococcales</taxon>
        <taxon>Micrococcaceae</taxon>
        <taxon>Kocuria</taxon>
    </lineage>
</organism>
<evidence type="ECO:0000313" key="3">
    <source>
        <dbReference type="EMBL" id="MFC4902278.1"/>
    </source>
</evidence>
<evidence type="ECO:0000256" key="1">
    <source>
        <dbReference type="ARBA" id="ARBA00007274"/>
    </source>
</evidence>
<comment type="caution">
    <text evidence="3">The sequence shown here is derived from an EMBL/GenBank/DDBJ whole genome shotgun (WGS) entry which is preliminary data.</text>
</comment>
<keyword evidence="4" id="KW-1185">Reference proteome</keyword>
<dbReference type="InterPro" id="IPR051159">
    <property type="entry name" value="Hexapeptide_acetyltransf"/>
</dbReference>
<sequence length="205" mass="22433">MSNDSPPTVQDSAQQDVPVIDLSRAPGAGEAWDRPKWMIYAWAAAEQLVIYNPWQVSSALRVRALRLFGAEVGEGVIIRPRTRIKFPWKLRIGDHAWIGEGVWIHNQDQVTIGHDAVVSQDTFITTGSHAHRTDMGLITRPVTIHDGAWVTSRCVVTGGVTVGRSALVQPLTRVAEDVPANAVFGQAAPQVLGQRFKANERGSDL</sequence>
<accession>A0ABV9TFF0</accession>
<protein>
    <submittedName>
        <fullName evidence="3">Acetyltransferase</fullName>
    </submittedName>
</protein>